<dbReference type="EMBL" id="JACHIG010000001">
    <property type="protein sequence ID" value="MBB5030539.1"/>
    <property type="molecule type" value="Genomic_DNA"/>
</dbReference>
<feature type="signal peptide" evidence="1">
    <location>
        <begin position="1"/>
        <end position="23"/>
    </location>
</feature>
<accession>A0A7W7Y6K9</accession>
<keyword evidence="1" id="KW-0732">Signal</keyword>
<dbReference type="Gene3D" id="3.40.50.12140">
    <property type="entry name" value="Domain of unknown function DUF4159"/>
    <property type="match status" value="1"/>
</dbReference>
<evidence type="ECO:0000259" key="2">
    <source>
        <dbReference type="Pfam" id="PF13709"/>
    </source>
</evidence>
<sequence>MHKPKAVRVFVLALAMLGCVVWAVEQGSEGGKPTNFGVKDGSMPEDPRDFRRGGYGNEYPTWPVSKDLPNDTFTFARVRYNSASRGGRGWGRSNRKWATDYPDSDMNMSYRLQQLTSLQVNPNGAVVDIDPEQVRHFPFLYMIEVGDIDITDEEAKTLRDYMLNGGFIMVDDFWGTREWENFEVALKQIWPDRKMEEIPLEHEIFHMVFPIKVKPQIPHIRFAEYVINQGITYEFDKPGSEHVHYRGYFDDKRRLMMVICWNTDTGEGWEQEGTDPWYFKEFSEKYAYPLGINIIFYALTH</sequence>
<dbReference type="RefSeq" id="WP_246437467.1">
    <property type="nucleotide sequence ID" value="NZ_JACHIG010000001.1"/>
</dbReference>
<dbReference type="Pfam" id="PF13709">
    <property type="entry name" value="DUF4159"/>
    <property type="match status" value="1"/>
</dbReference>
<evidence type="ECO:0000313" key="4">
    <source>
        <dbReference type="Proteomes" id="UP000590740"/>
    </source>
</evidence>
<dbReference type="InterPro" id="IPR025297">
    <property type="entry name" value="DUF4159"/>
</dbReference>
<dbReference type="AlphaFoldDB" id="A0A7W7Y6K9"/>
<proteinExistence type="predicted"/>
<reference evidence="3 4" key="1">
    <citation type="submission" date="2020-08" db="EMBL/GenBank/DDBJ databases">
        <title>Genomic Encyclopedia of Type Strains, Phase IV (KMG-IV): sequencing the most valuable type-strain genomes for metagenomic binning, comparative biology and taxonomic classification.</title>
        <authorList>
            <person name="Goeker M."/>
        </authorList>
    </citation>
    <scope>NUCLEOTIDE SEQUENCE [LARGE SCALE GENOMIC DNA]</scope>
    <source>
        <strain evidence="3 4">DSM 12252</strain>
    </source>
</reference>
<comment type="caution">
    <text evidence="3">The sequence shown here is derived from an EMBL/GenBank/DDBJ whole genome shotgun (WGS) entry which is preliminary data.</text>
</comment>
<protein>
    <recommendedName>
        <fullName evidence="2">DUF4159 domain-containing protein</fullName>
    </recommendedName>
</protein>
<name>A0A7W7Y6K9_9BACT</name>
<keyword evidence="4" id="KW-1185">Reference proteome</keyword>
<dbReference type="PROSITE" id="PS51257">
    <property type="entry name" value="PROKAR_LIPOPROTEIN"/>
    <property type="match status" value="1"/>
</dbReference>
<organism evidence="3 4">
    <name type="scientific">Prosthecobacter vanneervenii</name>
    <dbReference type="NCBI Taxonomy" id="48466"/>
    <lineage>
        <taxon>Bacteria</taxon>
        <taxon>Pseudomonadati</taxon>
        <taxon>Verrucomicrobiota</taxon>
        <taxon>Verrucomicrobiia</taxon>
        <taxon>Verrucomicrobiales</taxon>
        <taxon>Verrucomicrobiaceae</taxon>
        <taxon>Prosthecobacter</taxon>
    </lineage>
</organism>
<feature type="chain" id="PRO_5031279834" description="DUF4159 domain-containing protein" evidence="1">
    <location>
        <begin position="24"/>
        <end position="301"/>
    </location>
</feature>
<evidence type="ECO:0000256" key="1">
    <source>
        <dbReference type="SAM" id="SignalP"/>
    </source>
</evidence>
<gene>
    <name evidence="3" type="ORF">HNQ65_000093</name>
</gene>
<evidence type="ECO:0000313" key="3">
    <source>
        <dbReference type="EMBL" id="MBB5030539.1"/>
    </source>
</evidence>
<feature type="domain" description="DUF4159" evidence="2">
    <location>
        <begin position="74"/>
        <end position="299"/>
    </location>
</feature>
<dbReference type="Proteomes" id="UP000590740">
    <property type="component" value="Unassembled WGS sequence"/>
</dbReference>